<dbReference type="SUPFAM" id="SSF48498">
    <property type="entry name" value="Tetracyclin repressor-like, C-terminal domain"/>
    <property type="match status" value="1"/>
</dbReference>
<comment type="caution">
    <text evidence="9">The sequence shown here is derived from an EMBL/GenBank/DDBJ whole genome shotgun (WGS) entry which is preliminary data.</text>
</comment>
<dbReference type="EMBL" id="JABBGM010000002">
    <property type="protein sequence ID" value="NML92893.1"/>
    <property type="molecule type" value="Genomic_DNA"/>
</dbReference>
<dbReference type="InterPro" id="IPR004111">
    <property type="entry name" value="Repressor_TetR_C"/>
</dbReference>
<dbReference type="InterPro" id="IPR009057">
    <property type="entry name" value="Homeodomain-like_sf"/>
</dbReference>
<proteinExistence type="predicted"/>
<dbReference type="InterPro" id="IPR001647">
    <property type="entry name" value="HTH_TetR"/>
</dbReference>
<dbReference type="PROSITE" id="PS50977">
    <property type="entry name" value="HTH_TETR_2"/>
    <property type="match status" value="1"/>
</dbReference>
<evidence type="ECO:0000256" key="3">
    <source>
        <dbReference type="ARBA" id="ARBA00023015"/>
    </source>
</evidence>
<dbReference type="InterPro" id="IPR036271">
    <property type="entry name" value="Tet_transcr_reg_TetR-rel_C_sf"/>
</dbReference>
<dbReference type="InterPro" id="IPR003012">
    <property type="entry name" value="Tet_transcr_reg_TetR"/>
</dbReference>
<sequence length="231" mass="25427">MEAKLVAKPVKAKSGPGGAEPAKRVPRAGRPASPLITREAAAEAALQIIDRQGLEGLSLQAVAQQMGVRAPSLYHHFRDKEALLVKVARLLLHKINVEQDTWSDDWETRTIELALATYRVTMRHPNAAPLALRFFPRQVVLPAYERTLATCPYPPETHVVVLEAIERFTFGFTLFAAAAASHHTPSTPVPDREQFPVLAAALDAAPSDEETVFVEALRVILDGLRTRYGRN</sequence>
<evidence type="ECO:0000256" key="5">
    <source>
        <dbReference type="ARBA" id="ARBA00023163"/>
    </source>
</evidence>
<dbReference type="Proteomes" id="UP000583556">
    <property type="component" value="Unassembled WGS sequence"/>
</dbReference>
<dbReference type="PRINTS" id="PR00455">
    <property type="entry name" value="HTHTETR"/>
</dbReference>
<feature type="region of interest" description="Disordered" evidence="7">
    <location>
        <begin position="1"/>
        <end position="31"/>
    </location>
</feature>
<evidence type="ECO:0000256" key="6">
    <source>
        <dbReference type="PROSITE-ProRule" id="PRU00335"/>
    </source>
</evidence>
<dbReference type="GO" id="GO:0003700">
    <property type="term" value="F:DNA-binding transcription factor activity"/>
    <property type="evidence" value="ECO:0007669"/>
    <property type="project" value="TreeGrafter"/>
</dbReference>
<evidence type="ECO:0000313" key="10">
    <source>
        <dbReference type="Proteomes" id="UP000583556"/>
    </source>
</evidence>
<organism evidence="9 10">
    <name type="scientific">Novosphingobium olei</name>
    <dbReference type="NCBI Taxonomy" id="2728851"/>
    <lineage>
        <taxon>Bacteria</taxon>
        <taxon>Pseudomonadati</taxon>
        <taxon>Pseudomonadota</taxon>
        <taxon>Alphaproteobacteria</taxon>
        <taxon>Sphingomonadales</taxon>
        <taxon>Sphingomonadaceae</taxon>
        <taxon>Novosphingobium</taxon>
    </lineage>
</organism>
<dbReference type="GO" id="GO:0045892">
    <property type="term" value="P:negative regulation of DNA-templated transcription"/>
    <property type="evidence" value="ECO:0007669"/>
    <property type="project" value="InterPro"/>
</dbReference>
<reference evidence="9 10" key="1">
    <citation type="submission" date="2020-04" db="EMBL/GenBank/DDBJ databases">
        <title>Novosphingobium sp. TW-4 isolated from soil.</title>
        <authorList>
            <person name="Dahal R.H."/>
            <person name="Chaudhary D.K."/>
        </authorList>
    </citation>
    <scope>NUCLEOTIDE SEQUENCE [LARGE SCALE GENOMIC DNA]</scope>
    <source>
        <strain evidence="9 10">TW-4</strain>
    </source>
</reference>
<keyword evidence="10" id="KW-1185">Reference proteome</keyword>
<name>A0A7Y0BMH5_9SPHN</name>
<dbReference type="Pfam" id="PF00440">
    <property type="entry name" value="TetR_N"/>
    <property type="match status" value="1"/>
</dbReference>
<evidence type="ECO:0000256" key="4">
    <source>
        <dbReference type="ARBA" id="ARBA00023125"/>
    </source>
</evidence>
<protein>
    <submittedName>
        <fullName evidence="9">TetR family transcriptional regulator</fullName>
    </submittedName>
</protein>
<evidence type="ECO:0000256" key="7">
    <source>
        <dbReference type="SAM" id="MobiDB-lite"/>
    </source>
</evidence>
<dbReference type="AlphaFoldDB" id="A0A7Y0BMH5"/>
<gene>
    <name evidence="9" type="ORF">HHL27_04320</name>
</gene>
<dbReference type="GO" id="GO:0000976">
    <property type="term" value="F:transcription cis-regulatory region binding"/>
    <property type="evidence" value="ECO:0007669"/>
    <property type="project" value="TreeGrafter"/>
</dbReference>
<keyword evidence="2" id="KW-0678">Repressor</keyword>
<dbReference type="GO" id="GO:0046677">
    <property type="term" value="P:response to antibiotic"/>
    <property type="evidence" value="ECO:0007669"/>
    <property type="project" value="InterPro"/>
</dbReference>
<dbReference type="Pfam" id="PF02909">
    <property type="entry name" value="TetR_C_1"/>
    <property type="match status" value="1"/>
</dbReference>
<dbReference type="SUPFAM" id="SSF46689">
    <property type="entry name" value="Homeodomain-like"/>
    <property type="match status" value="1"/>
</dbReference>
<evidence type="ECO:0000256" key="2">
    <source>
        <dbReference type="ARBA" id="ARBA00022491"/>
    </source>
</evidence>
<feature type="domain" description="HTH tetR-type" evidence="8">
    <location>
        <begin position="35"/>
        <end position="95"/>
    </location>
</feature>
<dbReference type="InterPro" id="IPR050109">
    <property type="entry name" value="HTH-type_TetR-like_transc_reg"/>
</dbReference>
<dbReference type="PRINTS" id="PR00400">
    <property type="entry name" value="TETREPRESSOR"/>
</dbReference>
<feature type="DNA-binding region" description="H-T-H motif" evidence="6">
    <location>
        <begin position="58"/>
        <end position="77"/>
    </location>
</feature>
<comment type="function">
    <text evidence="1">TetR is the repressor of the tetracycline resistance element; its N-terminal region forms a helix-turn-helix structure and binds DNA. Binding of tetracycline to TetR reduces the repressor affinity for the tetracycline resistance gene (tetA) promoter operator sites.</text>
</comment>
<keyword evidence="3" id="KW-0805">Transcription regulation</keyword>
<dbReference type="PANTHER" id="PTHR30055:SF151">
    <property type="entry name" value="TRANSCRIPTIONAL REGULATORY PROTEIN"/>
    <property type="match status" value="1"/>
</dbReference>
<evidence type="ECO:0000259" key="8">
    <source>
        <dbReference type="PROSITE" id="PS50977"/>
    </source>
</evidence>
<keyword evidence="4 6" id="KW-0238">DNA-binding</keyword>
<dbReference type="Gene3D" id="1.10.357.10">
    <property type="entry name" value="Tetracycline Repressor, domain 2"/>
    <property type="match status" value="1"/>
</dbReference>
<dbReference type="PANTHER" id="PTHR30055">
    <property type="entry name" value="HTH-TYPE TRANSCRIPTIONAL REGULATOR RUTR"/>
    <property type="match status" value="1"/>
</dbReference>
<accession>A0A7Y0BMH5</accession>
<keyword evidence="5" id="KW-0804">Transcription</keyword>
<evidence type="ECO:0000313" key="9">
    <source>
        <dbReference type="EMBL" id="NML92893.1"/>
    </source>
</evidence>
<evidence type="ECO:0000256" key="1">
    <source>
        <dbReference type="ARBA" id="ARBA00002856"/>
    </source>
</evidence>